<protein>
    <recommendedName>
        <fullName evidence="1">Cupin type-1 domain-containing protein</fullName>
    </recommendedName>
</protein>
<feature type="domain" description="Cupin type-1" evidence="1">
    <location>
        <begin position="119"/>
        <end position="196"/>
    </location>
</feature>
<dbReference type="Gene3D" id="2.60.120.10">
    <property type="entry name" value="Jelly Rolls"/>
    <property type="match status" value="1"/>
</dbReference>
<sequence>MLISTYTSQTGLFIKPDDSLLVTTIYLSFTRISFELAGVTKLSSIPAILFFNMTTLSEPIVYYLKSTKLIPNSPKPLLLYKNAFVRDGQVDRTAVFDTFRANQWDVQWVVRYGQYQRSHYHSQTHEVMVVVSGPGRIRWGTADLSDDWKEHTYGKSYEDGGLDVEVNVGDLFVIPAGVAHKSYDPDATSAEFGCLTGAARGIEADNPRIAVAEVPLEGFCMMGAYPRGFSWTWDEGGDSADDFEAVWRIENPAADPVTGQNGGINKYWKNQHQGFKSSM</sequence>
<proteinExistence type="predicted"/>
<evidence type="ECO:0000313" key="3">
    <source>
        <dbReference type="Proteomes" id="UP001187734"/>
    </source>
</evidence>
<dbReference type="SUPFAM" id="SSF51182">
    <property type="entry name" value="RmlC-like cupins"/>
    <property type="match status" value="1"/>
</dbReference>
<dbReference type="PANTHER" id="PTHR36448:SF3">
    <property type="entry name" value="CUPIN TYPE-2 DOMAIN-CONTAINING PROTEIN"/>
    <property type="match status" value="1"/>
</dbReference>
<keyword evidence="3" id="KW-1185">Reference proteome</keyword>
<dbReference type="AlphaFoldDB" id="A0AAE8M3A1"/>
<dbReference type="InterPro" id="IPR011051">
    <property type="entry name" value="RmlC_Cupin_sf"/>
</dbReference>
<dbReference type="Proteomes" id="UP001187734">
    <property type="component" value="Unassembled WGS sequence"/>
</dbReference>
<name>A0AAE8M3A1_9HYPO</name>
<dbReference type="InterPro" id="IPR047121">
    <property type="entry name" value="YjiB-like"/>
</dbReference>
<comment type="caution">
    <text evidence="2">The sequence shown here is derived from an EMBL/GenBank/DDBJ whole genome shotgun (WGS) entry which is preliminary data.</text>
</comment>
<organism evidence="2 3">
    <name type="scientific">Fusarium torulosum</name>
    <dbReference type="NCBI Taxonomy" id="33205"/>
    <lineage>
        <taxon>Eukaryota</taxon>
        <taxon>Fungi</taxon>
        <taxon>Dikarya</taxon>
        <taxon>Ascomycota</taxon>
        <taxon>Pezizomycotina</taxon>
        <taxon>Sordariomycetes</taxon>
        <taxon>Hypocreomycetidae</taxon>
        <taxon>Hypocreales</taxon>
        <taxon>Nectriaceae</taxon>
        <taxon>Fusarium</taxon>
    </lineage>
</organism>
<dbReference type="EMBL" id="ONZP01000093">
    <property type="protein sequence ID" value="SPJ73330.1"/>
    <property type="molecule type" value="Genomic_DNA"/>
</dbReference>
<dbReference type="CDD" id="cd02219">
    <property type="entry name" value="cupin_YjlB-like"/>
    <property type="match status" value="1"/>
</dbReference>
<dbReference type="InterPro" id="IPR014710">
    <property type="entry name" value="RmlC-like_jellyroll"/>
</dbReference>
<evidence type="ECO:0000313" key="2">
    <source>
        <dbReference type="EMBL" id="SPJ73330.1"/>
    </source>
</evidence>
<evidence type="ECO:0000259" key="1">
    <source>
        <dbReference type="Pfam" id="PF00190"/>
    </source>
</evidence>
<dbReference type="Pfam" id="PF00190">
    <property type="entry name" value="Cupin_1"/>
    <property type="match status" value="1"/>
</dbReference>
<dbReference type="PANTHER" id="PTHR36448">
    <property type="entry name" value="BLR7373 PROTEIN"/>
    <property type="match status" value="1"/>
</dbReference>
<reference evidence="2" key="1">
    <citation type="submission" date="2018-03" db="EMBL/GenBank/DDBJ databases">
        <authorList>
            <person name="Guldener U."/>
        </authorList>
    </citation>
    <scope>NUCLEOTIDE SEQUENCE</scope>
</reference>
<gene>
    <name evidence="2" type="ORF">FTOL_03060</name>
</gene>
<accession>A0AAE8M3A1</accession>
<dbReference type="InterPro" id="IPR006045">
    <property type="entry name" value="Cupin_1"/>
</dbReference>